<dbReference type="InParanoid" id="G0VGS0"/>
<dbReference type="AlphaFoldDB" id="G0VGS0"/>
<sequence length="841" mass="97790">MISSSIDYDPFEDITSIFSTKEALDDIDKLIATTRNFKLHLQEKLLVASKEIEKGTDPEHSENTVSTDVIEKVFKDFSETQDISSQTEATISNLTERISHLDNAKSNITQCLTLFQNLKALTDSYSQCKALLAIDSYMQMVSPYQIMCSLTENTFLPYKSVDEVNKLLTSIYRLQTDTIERIKQSYNRLFEEGNKLSPPERQNLETQLREGAGIIIDSDTSNKSKLIDWIIDKLLYEMTEIFQVDDEAGSLENLSRRYIFFKKVLNNFNTNFVNSFQPEWEMPIKLTTKFFQKTSKDLDLLLRREFKDRSKTPSIDLFMKALQTTLDFEKYINVRFSHKVKDIRLSPSFEPYLSLWVSHQDKMMEKKFLTYMSQEKISSNVTDSLIIPSSADLFRTYRSVLSQTLDLLTDNANNNILLALAKFFNKWLIDYNNKILRPLLLPDNSQIEDKRECSKYTVLLINTADYCSVTIEQLESKLSEFSSESDRISNVFDKTKNVYNDLLSRGNNLLLYRIMVSDISFAWKEFNNVDWTNSNVEDYSRYMVTLEATLLPKSKGNSTIPDDSVVTKKSIFQYIISLFNRDVYKWNFLDKVIDLITTDYLTTIIRLIEPKAPFISASSPRRKFDVRHTINIAEQLLLDMELLKQILNSLPEGIITDTTANSTQNTTLKRVQRHIDTKMELLLQFGRLLVSPLNFPDDYLETYKRLTKDNEDPGVWAYVFALKGSTWDLNVWKQYWTTFNLSLEDKEDTTKDATRNMFIFDWNKRLLHQFEGNLGFIQDPNWKTFISSDLHIIIPKRVVSRSQMNPQSQPTTKRSSSPEAKSPVLTMKELMSNTRFFNRGP</sequence>
<dbReference type="GO" id="GO:0006623">
    <property type="term" value="P:protein targeting to vacuole"/>
    <property type="evidence" value="ECO:0007669"/>
    <property type="project" value="EnsemblFungi"/>
</dbReference>
<dbReference type="GO" id="GO:0042147">
    <property type="term" value="P:retrograde transport, endosome to Golgi"/>
    <property type="evidence" value="ECO:0007669"/>
    <property type="project" value="EnsemblFungi"/>
</dbReference>
<dbReference type="EMBL" id="HE576757">
    <property type="protein sequence ID" value="CCC70691.1"/>
    <property type="molecule type" value="Genomic_DNA"/>
</dbReference>
<dbReference type="GO" id="GO:0000938">
    <property type="term" value="C:GARP complex"/>
    <property type="evidence" value="ECO:0007669"/>
    <property type="project" value="EnsemblFungi"/>
</dbReference>
<gene>
    <name evidence="10" type="primary">NCAS0F02070</name>
    <name evidence="10" type="ordered locus">NCAS_0F02070</name>
</gene>
<reference key="2">
    <citation type="submission" date="2011-08" db="EMBL/GenBank/DDBJ databases">
        <title>Genome sequence of Naumovozyma castellii.</title>
        <authorList>
            <person name="Gordon J.L."/>
            <person name="Armisen D."/>
            <person name="Proux-Wera E."/>
            <person name="OhEigeartaigh S.S."/>
            <person name="Byrne K.P."/>
            <person name="Wolfe K.H."/>
        </authorList>
    </citation>
    <scope>NUCLEOTIDE SEQUENCE</scope>
    <source>
        <strain>Type strain:CBS 4309</strain>
    </source>
</reference>
<dbReference type="InterPro" id="IPR038260">
    <property type="entry name" value="Vps53_C_sf"/>
</dbReference>
<evidence type="ECO:0000256" key="6">
    <source>
        <dbReference type="ARBA" id="ARBA00023136"/>
    </source>
</evidence>
<proteinExistence type="inferred from homology"/>
<accession>G0VGS0</accession>
<dbReference type="InterPro" id="IPR007234">
    <property type="entry name" value="Vps53_N"/>
</dbReference>
<feature type="compositionally biased region" description="Polar residues" evidence="7">
    <location>
        <begin position="801"/>
        <end position="819"/>
    </location>
</feature>
<dbReference type="Pfam" id="PF16854">
    <property type="entry name" value="VPS53_C"/>
    <property type="match status" value="1"/>
</dbReference>
<dbReference type="HOGENOM" id="CLU_358642_0_0_1"/>
<evidence type="ECO:0000256" key="1">
    <source>
        <dbReference type="ARBA" id="ARBA00004150"/>
    </source>
</evidence>
<evidence type="ECO:0000256" key="4">
    <source>
        <dbReference type="ARBA" id="ARBA00022753"/>
    </source>
</evidence>
<keyword evidence="11" id="KW-1185">Reference proteome</keyword>
<protein>
    <recommendedName>
        <fullName evidence="12">Vps53 N-terminal domain-containing protein</fullName>
    </recommendedName>
</protein>
<dbReference type="InterPro" id="IPR031745">
    <property type="entry name" value="Vps53_C"/>
</dbReference>
<evidence type="ECO:0000259" key="8">
    <source>
        <dbReference type="Pfam" id="PF04100"/>
    </source>
</evidence>
<dbReference type="GO" id="GO:0090156">
    <property type="term" value="P:intracellular sphingolipid homeostasis"/>
    <property type="evidence" value="ECO:0007669"/>
    <property type="project" value="EnsemblFungi"/>
</dbReference>
<evidence type="ECO:0000256" key="5">
    <source>
        <dbReference type="ARBA" id="ARBA00023034"/>
    </source>
</evidence>
<evidence type="ECO:0000256" key="2">
    <source>
        <dbReference type="ARBA" id="ARBA00004481"/>
    </source>
</evidence>
<evidence type="ECO:0008006" key="12">
    <source>
        <dbReference type="Google" id="ProtNLM"/>
    </source>
</evidence>
<feature type="domain" description="Vps53 C-terminal" evidence="9">
    <location>
        <begin position="634"/>
        <end position="724"/>
    </location>
</feature>
<organism evidence="10 11">
    <name type="scientific">Naumovozyma castellii</name>
    <name type="common">Yeast</name>
    <name type="synonym">Saccharomyces castellii</name>
    <dbReference type="NCBI Taxonomy" id="27288"/>
    <lineage>
        <taxon>Eukaryota</taxon>
        <taxon>Fungi</taxon>
        <taxon>Dikarya</taxon>
        <taxon>Ascomycota</taxon>
        <taxon>Saccharomycotina</taxon>
        <taxon>Saccharomycetes</taxon>
        <taxon>Saccharomycetales</taxon>
        <taxon>Saccharomycetaceae</taxon>
        <taxon>Naumovozyma</taxon>
    </lineage>
</organism>
<dbReference type="PANTHER" id="PTHR12820">
    <property type="entry name" value="VACUOLAR SORTING PROTEIN 53"/>
    <property type="match status" value="1"/>
</dbReference>
<dbReference type="GO" id="GO:0005829">
    <property type="term" value="C:cytosol"/>
    <property type="evidence" value="ECO:0007669"/>
    <property type="project" value="GOC"/>
</dbReference>
<dbReference type="KEGG" id="ncs:NCAS_0F02070"/>
<keyword evidence="5" id="KW-0333">Golgi apparatus</keyword>
<evidence type="ECO:0000259" key="9">
    <source>
        <dbReference type="Pfam" id="PF16854"/>
    </source>
</evidence>
<evidence type="ECO:0000256" key="7">
    <source>
        <dbReference type="SAM" id="MobiDB-lite"/>
    </source>
</evidence>
<comment type="similarity">
    <text evidence="3">Belongs to the VPS53 family.</text>
</comment>
<dbReference type="PANTHER" id="PTHR12820:SF0">
    <property type="entry name" value="VACUOLAR PROTEIN SORTING-ASSOCIATED PROTEIN 53 HOMOLOG"/>
    <property type="match status" value="1"/>
</dbReference>
<dbReference type="STRING" id="1064592.G0VGS0"/>
<reference evidence="10 11" key="1">
    <citation type="journal article" date="2011" name="Proc. Natl. Acad. Sci. U.S.A.">
        <title>Evolutionary erosion of yeast sex chromosomes by mating-type switching accidents.</title>
        <authorList>
            <person name="Gordon J.L."/>
            <person name="Armisen D."/>
            <person name="Proux-Wera E."/>
            <person name="Oheigeartaigh S.S."/>
            <person name="Byrne K.P."/>
            <person name="Wolfe K.H."/>
        </authorList>
    </citation>
    <scope>NUCLEOTIDE SEQUENCE [LARGE SCALE GENOMIC DNA]</scope>
    <source>
        <strain evidence="11">ATCC 76901 / BCRC 22586 / CBS 4309 / NBRC 1992 / NRRL Y-12630</strain>
    </source>
</reference>
<dbReference type="OMA" id="YKFAEAK"/>
<dbReference type="GO" id="GO:0010008">
    <property type="term" value="C:endosome membrane"/>
    <property type="evidence" value="ECO:0007669"/>
    <property type="project" value="UniProtKB-SubCell"/>
</dbReference>
<evidence type="ECO:0000313" key="10">
    <source>
        <dbReference type="EMBL" id="CCC70691.1"/>
    </source>
</evidence>
<feature type="domain" description="Vps53 N-terminal" evidence="8">
    <location>
        <begin position="7"/>
        <end position="376"/>
    </location>
</feature>
<evidence type="ECO:0000256" key="3">
    <source>
        <dbReference type="ARBA" id="ARBA00008628"/>
    </source>
</evidence>
<dbReference type="OrthoDB" id="10261632at2759"/>
<dbReference type="GeneID" id="96904339"/>
<keyword evidence="4" id="KW-0967">Endosome</keyword>
<dbReference type="Gene3D" id="1.10.357.110">
    <property type="entry name" value="Vacuolar protein sorting-associated protein 53, C-terminus"/>
    <property type="match status" value="1"/>
</dbReference>
<dbReference type="eggNOG" id="KOG2180">
    <property type="taxonomic scope" value="Eukaryota"/>
</dbReference>
<dbReference type="Proteomes" id="UP000001640">
    <property type="component" value="Chromosome 6"/>
</dbReference>
<evidence type="ECO:0000313" key="11">
    <source>
        <dbReference type="Proteomes" id="UP000001640"/>
    </source>
</evidence>
<feature type="region of interest" description="Disordered" evidence="7">
    <location>
        <begin position="801"/>
        <end position="824"/>
    </location>
</feature>
<dbReference type="GO" id="GO:0006896">
    <property type="term" value="P:Golgi to vacuole transport"/>
    <property type="evidence" value="ECO:0007669"/>
    <property type="project" value="EnsemblFungi"/>
</dbReference>
<dbReference type="RefSeq" id="XP_003677046.1">
    <property type="nucleotide sequence ID" value="XM_003676998.1"/>
</dbReference>
<dbReference type="FunCoup" id="G0VGS0">
    <property type="interactions" value="830"/>
</dbReference>
<comment type="subcellular location">
    <subcellularLocation>
        <location evidence="2">Endosome membrane</location>
        <topology evidence="2">Peripheral membrane protein</topology>
    </subcellularLocation>
    <subcellularLocation>
        <location evidence="1">Golgi apparatus</location>
        <location evidence="1">trans-Golgi network membrane</location>
        <topology evidence="1">Peripheral membrane protein</topology>
    </subcellularLocation>
</comment>
<name>G0VGS0_NAUCA</name>
<dbReference type="Pfam" id="PF04100">
    <property type="entry name" value="Vps53_N"/>
    <property type="match status" value="1"/>
</dbReference>
<keyword evidence="6" id="KW-0472">Membrane</keyword>
<dbReference type="InterPro" id="IPR039766">
    <property type="entry name" value="Vps53"/>
</dbReference>